<dbReference type="AlphaFoldDB" id="X0VI60"/>
<keyword evidence="5" id="KW-0418">Kinase</keyword>
<comment type="catalytic activity">
    <reaction evidence="1">
        <text>(2R)-3-phosphoglycerate + ATP = (2R)-3-phospho-glyceroyl phosphate + ADP</text>
        <dbReference type="Rhea" id="RHEA:14801"/>
        <dbReference type="ChEBI" id="CHEBI:30616"/>
        <dbReference type="ChEBI" id="CHEBI:57604"/>
        <dbReference type="ChEBI" id="CHEBI:58272"/>
        <dbReference type="ChEBI" id="CHEBI:456216"/>
        <dbReference type="EC" id="2.7.2.3"/>
    </reaction>
</comment>
<evidence type="ECO:0000256" key="6">
    <source>
        <dbReference type="ARBA" id="ARBA00022840"/>
    </source>
</evidence>
<keyword evidence="3" id="KW-0808">Transferase</keyword>
<dbReference type="EMBL" id="BARS01032741">
    <property type="protein sequence ID" value="GAG17949.1"/>
    <property type="molecule type" value="Genomic_DNA"/>
</dbReference>
<accession>X0VI60</accession>
<gene>
    <name evidence="7" type="ORF">S01H1_50791</name>
</gene>
<dbReference type="GO" id="GO:0006096">
    <property type="term" value="P:glycolytic process"/>
    <property type="evidence" value="ECO:0007669"/>
    <property type="project" value="InterPro"/>
</dbReference>
<dbReference type="InterPro" id="IPR015824">
    <property type="entry name" value="Phosphoglycerate_kinase_N"/>
</dbReference>
<organism evidence="7">
    <name type="scientific">marine sediment metagenome</name>
    <dbReference type="NCBI Taxonomy" id="412755"/>
    <lineage>
        <taxon>unclassified sequences</taxon>
        <taxon>metagenomes</taxon>
        <taxon>ecological metagenomes</taxon>
    </lineage>
</organism>
<dbReference type="GO" id="GO:0043531">
    <property type="term" value="F:ADP binding"/>
    <property type="evidence" value="ECO:0007669"/>
    <property type="project" value="TreeGrafter"/>
</dbReference>
<dbReference type="PRINTS" id="PR00477">
    <property type="entry name" value="PHGLYCKINASE"/>
</dbReference>
<dbReference type="PANTHER" id="PTHR11406">
    <property type="entry name" value="PHOSPHOGLYCERATE KINASE"/>
    <property type="match status" value="1"/>
</dbReference>
<comment type="caution">
    <text evidence="7">The sequence shown here is derived from an EMBL/GenBank/DDBJ whole genome shotgun (WGS) entry which is preliminary data.</text>
</comment>
<dbReference type="GO" id="GO:0004618">
    <property type="term" value="F:phosphoglycerate kinase activity"/>
    <property type="evidence" value="ECO:0007669"/>
    <property type="project" value="UniProtKB-EC"/>
</dbReference>
<evidence type="ECO:0000256" key="2">
    <source>
        <dbReference type="ARBA" id="ARBA00013061"/>
    </source>
</evidence>
<dbReference type="GO" id="GO:0005829">
    <property type="term" value="C:cytosol"/>
    <property type="evidence" value="ECO:0007669"/>
    <property type="project" value="TreeGrafter"/>
</dbReference>
<dbReference type="SUPFAM" id="SSF53748">
    <property type="entry name" value="Phosphoglycerate kinase"/>
    <property type="match status" value="1"/>
</dbReference>
<sequence length="260" mass="29580">MFSHEGSEAMTMPGIDRRLPLIQDADLKDKIVLVRVDHNVVKKGEIRDPYRIDATLGTLYNIVERGGRIIIMTHVGRTRDKGTGRIKVEDDSSVEPVVEYLERKLYTKFVVPQFPVHPEWGIREIDTSINLHIKDLRAHRIGGVYLPNTRWFEGEEAEGEKRERFTLQLAGLADVFVNDAFGSWQAHASTVDIARHLPSFAGFLLQRELSNLRHLLEPKRPFVAVVAGAKYDTKIGPLKEIYKKVDHLILGGVIYNTFLC</sequence>
<dbReference type="InterPro" id="IPR001576">
    <property type="entry name" value="Phosphoglycerate_kinase"/>
</dbReference>
<dbReference type="Gene3D" id="3.40.50.1260">
    <property type="entry name" value="Phosphoglycerate kinase, N-terminal domain"/>
    <property type="match status" value="2"/>
</dbReference>
<name>X0VI60_9ZZZZ</name>
<dbReference type="InterPro" id="IPR036043">
    <property type="entry name" value="Phosphoglycerate_kinase_sf"/>
</dbReference>
<evidence type="ECO:0000256" key="1">
    <source>
        <dbReference type="ARBA" id="ARBA00000642"/>
    </source>
</evidence>
<feature type="non-terminal residue" evidence="7">
    <location>
        <position position="260"/>
    </location>
</feature>
<dbReference type="GO" id="GO:0005524">
    <property type="term" value="F:ATP binding"/>
    <property type="evidence" value="ECO:0007669"/>
    <property type="project" value="UniProtKB-KW"/>
</dbReference>
<evidence type="ECO:0000256" key="4">
    <source>
        <dbReference type="ARBA" id="ARBA00022741"/>
    </source>
</evidence>
<proteinExistence type="predicted"/>
<protein>
    <recommendedName>
        <fullName evidence="2">phosphoglycerate kinase</fullName>
        <ecNumber evidence="2">2.7.2.3</ecNumber>
    </recommendedName>
</protein>
<keyword evidence="4" id="KW-0547">Nucleotide-binding</keyword>
<evidence type="ECO:0000256" key="5">
    <source>
        <dbReference type="ARBA" id="ARBA00022777"/>
    </source>
</evidence>
<evidence type="ECO:0000313" key="7">
    <source>
        <dbReference type="EMBL" id="GAG17949.1"/>
    </source>
</evidence>
<reference evidence="7" key="1">
    <citation type="journal article" date="2014" name="Front. Microbiol.">
        <title>High frequency of phylogenetically diverse reductive dehalogenase-homologous genes in deep subseafloor sedimentary metagenomes.</title>
        <authorList>
            <person name="Kawai M."/>
            <person name="Futagami T."/>
            <person name="Toyoda A."/>
            <person name="Takaki Y."/>
            <person name="Nishi S."/>
            <person name="Hori S."/>
            <person name="Arai W."/>
            <person name="Tsubouchi T."/>
            <person name="Morono Y."/>
            <person name="Uchiyama I."/>
            <person name="Ito T."/>
            <person name="Fujiyama A."/>
            <person name="Inagaki F."/>
            <person name="Takami H."/>
        </authorList>
    </citation>
    <scope>NUCLEOTIDE SEQUENCE</scope>
    <source>
        <strain evidence="7">Expedition CK06-06</strain>
    </source>
</reference>
<dbReference type="EC" id="2.7.2.3" evidence="2"/>
<dbReference type="PANTHER" id="PTHR11406:SF23">
    <property type="entry name" value="PHOSPHOGLYCERATE KINASE 1, CHLOROPLASTIC-RELATED"/>
    <property type="match status" value="1"/>
</dbReference>
<dbReference type="GO" id="GO:0006094">
    <property type="term" value="P:gluconeogenesis"/>
    <property type="evidence" value="ECO:0007669"/>
    <property type="project" value="TreeGrafter"/>
</dbReference>
<evidence type="ECO:0000256" key="3">
    <source>
        <dbReference type="ARBA" id="ARBA00022679"/>
    </source>
</evidence>
<keyword evidence="6" id="KW-0067">ATP-binding</keyword>
<dbReference type="Pfam" id="PF00162">
    <property type="entry name" value="PGK"/>
    <property type="match status" value="1"/>
</dbReference>